<evidence type="ECO:0000256" key="5">
    <source>
        <dbReference type="ARBA" id="ARBA00023136"/>
    </source>
</evidence>
<name>A0A5C6NWC4_9TELE</name>
<dbReference type="Proteomes" id="UP000324091">
    <property type="component" value="Chromosome 16"/>
</dbReference>
<dbReference type="PRINTS" id="PR01244">
    <property type="entry name" value="PEROPSIN"/>
</dbReference>
<evidence type="ECO:0000256" key="1">
    <source>
        <dbReference type="ARBA" id="ARBA00004141"/>
    </source>
</evidence>
<keyword evidence="8" id="KW-0325">Glycoprotein</keyword>
<dbReference type="InterPro" id="IPR050125">
    <property type="entry name" value="GPCR_opsins"/>
</dbReference>
<dbReference type="Pfam" id="PF00001">
    <property type="entry name" value="7tm_1"/>
    <property type="match status" value="1"/>
</dbReference>
<sequence length="85" mass="9383">IYAALNIFFGMASIGLLTVVAIDRYITICRPDIGRKMTVQSYNLLILAAWLNAVFWSSMPVVGWAAYAPDPTGATCTINWRQNNA</sequence>
<evidence type="ECO:0000256" key="2">
    <source>
        <dbReference type="ARBA" id="ARBA00022692"/>
    </source>
</evidence>
<accession>A0A5C6NWC4</accession>
<comment type="caution">
    <text evidence="12">The sequence shown here is derived from an EMBL/GenBank/DDBJ whole genome shotgun (WGS) entry which is preliminary data.</text>
</comment>
<keyword evidence="9" id="KW-0807">Transducer</keyword>
<reference evidence="12 13" key="1">
    <citation type="submission" date="2019-04" db="EMBL/GenBank/DDBJ databases">
        <title>Chromosome genome assembly for Takifugu flavidus.</title>
        <authorList>
            <person name="Xiao S."/>
        </authorList>
    </citation>
    <scope>NUCLEOTIDE SEQUENCE [LARGE SCALE GENOMIC DNA]</scope>
    <source>
        <strain evidence="12">HTHZ2018</strain>
        <tissue evidence="12">Muscle</tissue>
    </source>
</reference>
<dbReference type="GO" id="GO:0016020">
    <property type="term" value="C:membrane"/>
    <property type="evidence" value="ECO:0007669"/>
    <property type="project" value="UniProtKB-SubCell"/>
</dbReference>
<keyword evidence="3 10" id="KW-1133">Transmembrane helix</keyword>
<evidence type="ECO:0000256" key="6">
    <source>
        <dbReference type="ARBA" id="ARBA00023157"/>
    </source>
</evidence>
<feature type="transmembrane region" description="Helical" evidence="10">
    <location>
        <begin position="44"/>
        <end position="67"/>
    </location>
</feature>
<evidence type="ECO:0000256" key="4">
    <source>
        <dbReference type="ARBA" id="ARBA00023040"/>
    </source>
</evidence>
<evidence type="ECO:0000256" key="8">
    <source>
        <dbReference type="ARBA" id="ARBA00023180"/>
    </source>
</evidence>
<dbReference type="PROSITE" id="PS50262">
    <property type="entry name" value="G_PROTEIN_RECEP_F1_2"/>
    <property type="match status" value="1"/>
</dbReference>
<gene>
    <name evidence="12" type="ORF">D4764_16G0000900</name>
</gene>
<dbReference type="GO" id="GO:0007601">
    <property type="term" value="P:visual perception"/>
    <property type="evidence" value="ECO:0007669"/>
    <property type="project" value="InterPro"/>
</dbReference>
<keyword evidence="2 10" id="KW-0812">Transmembrane</keyword>
<keyword evidence="13" id="KW-1185">Reference proteome</keyword>
<keyword evidence="6" id="KW-1015">Disulfide bond</keyword>
<keyword evidence="4" id="KW-0297">G-protein coupled receptor</keyword>
<evidence type="ECO:0000256" key="9">
    <source>
        <dbReference type="ARBA" id="ARBA00023224"/>
    </source>
</evidence>
<dbReference type="AlphaFoldDB" id="A0A5C6NWC4"/>
<feature type="domain" description="G-protein coupled receptors family 1 profile" evidence="11">
    <location>
        <begin position="1"/>
        <end position="85"/>
    </location>
</feature>
<dbReference type="PROSITE" id="PS00237">
    <property type="entry name" value="G_PROTEIN_RECEP_F1_1"/>
    <property type="match status" value="1"/>
</dbReference>
<dbReference type="PANTHER" id="PTHR24240">
    <property type="entry name" value="OPSIN"/>
    <property type="match status" value="1"/>
</dbReference>
<evidence type="ECO:0000256" key="3">
    <source>
        <dbReference type="ARBA" id="ARBA00022989"/>
    </source>
</evidence>
<evidence type="ECO:0000259" key="11">
    <source>
        <dbReference type="PROSITE" id="PS50262"/>
    </source>
</evidence>
<dbReference type="SUPFAM" id="SSF81321">
    <property type="entry name" value="Family A G protein-coupled receptor-like"/>
    <property type="match status" value="1"/>
</dbReference>
<organism evidence="12 13">
    <name type="scientific">Takifugu flavidus</name>
    <name type="common">sansaifugu</name>
    <dbReference type="NCBI Taxonomy" id="433684"/>
    <lineage>
        <taxon>Eukaryota</taxon>
        <taxon>Metazoa</taxon>
        <taxon>Chordata</taxon>
        <taxon>Craniata</taxon>
        <taxon>Vertebrata</taxon>
        <taxon>Euteleostomi</taxon>
        <taxon>Actinopterygii</taxon>
        <taxon>Neopterygii</taxon>
        <taxon>Teleostei</taxon>
        <taxon>Neoteleostei</taxon>
        <taxon>Acanthomorphata</taxon>
        <taxon>Eupercaria</taxon>
        <taxon>Tetraodontiformes</taxon>
        <taxon>Tetradontoidea</taxon>
        <taxon>Tetraodontidae</taxon>
        <taxon>Takifugu</taxon>
    </lineage>
</organism>
<feature type="non-terminal residue" evidence="12">
    <location>
        <position position="1"/>
    </location>
</feature>
<dbReference type="InterPro" id="IPR017452">
    <property type="entry name" value="GPCR_Rhodpsn_7TM"/>
</dbReference>
<feature type="transmembrane region" description="Helical" evidence="10">
    <location>
        <begin position="6"/>
        <end position="23"/>
    </location>
</feature>
<protein>
    <submittedName>
        <fullName evidence="12">Visual pigment-like receptor peropsin</fullName>
    </submittedName>
</protein>
<proteinExistence type="predicted"/>
<evidence type="ECO:0000256" key="10">
    <source>
        <dbReference type="SAM" id="Phobius"/>
    </source>
</evidence>
<comment type="subcellular location">
    <subcellularLocation>
        <location evidence="1">Membrane</location>
        <topology evidence="1">Multi-pass membrane protein</topology>
    </subcellularLocation>
</comment>
<dbReference type="InterPro" id="IPR000276">
    <property type="entry name" value="GPCR_Rhodpsn"/>
</dbReference>
<keyword evidence="7 12" id="KW-0675">Receptor</keyword>
<evidence type="ECO:0000256" key="7">
    <source>
        <dbReference type="ARBA" id="ARBA00023170"/>
    </source>
</evidence>
<dbReference type="EMBL" id="RHFK02000008">
    <property type="protein sequence ID" value="TWW71593.1"/>
    <property type="molecule type" value="Genomic_DNA"/>
</dbReference>
<dbReference type="InterPro" id="IPR002962">
    <property type="entry name" value="Peropsin"/>
</dbReference>
<keyword evidence="5 10" id="KW-0472">Membrane</keyword>
<evidence type="ECO:0000313" key="12">
    <source>
        <dbReference type="EMBL" id="TWW71593.1"/>
    </source>
</evidence>
<dbReference type="Gene3D" id="1.20.1070.10">
    <property type="entry name" value="Rhodopsin 7-helix transmembrane proteins"/>
    <property type="match status" value="1"/>
</dbReference>
<dbReference type="GO" id="GO:0004930">
    <property type="term" value="F:G protein-coupled receptor activity"/>
    <property type="evidence" value="ECO:0007669"/>
    <property type="project" value="UniProtKB-KW"/>
</dbReference>
<evidence type="ECO:0000313" key="13">
    <source>
        <dbReference type="Proteomes" id="UP000324091"/>
    </source>
</evidence>